<dbReference type="PROSITE" id="PS51677">
    <property type="entry name" value="NODB"/>
    <property type="match status" value="1"/>
</dbReference>
<dbReference type="RefSeq" id="WP_378113680.1">
    <property type="nucleotide sequence ID" value="NZ_JBHSNC010000056.1"/>
</dbReference>
<proteinExistence type="predicted"/>
<feature type="region of interest" description="Disordered" evidence="3">
    <location>
        <begin position="24"/>
        <end position="79"/>
    </location>
</feature>
<dbReference type="InterPro" id="IPR002509">
    <property type="entry name" value="NODB_dom"/>
</dbReference>
<feature type="signal peptide" evidence="4">
    <location>
        <begin position="1"/>
        <end position="21"/>
    </location>
</feature>
<reference evidence="7" key="1">
    <citation type="journal article" date="2019" name="Int. J. Syst. Evol. Microbiol.">
        <title>The Global Catalogue of Microorganisms (GCM) 10K type strain sequencing project: providing services to taxonomists for standard genome sequencing and annotation.</title>
        <authorList>
            <consortium name="The Broad Institute Genomics Platform"/>
            <consortium name="The Broad Institute Genome Sequencing Center for Infectious Disease"/>
            <person name="Wu L."/>
            <person name="Ma J."/>
        </authorList>
    </citation>
    <scope>NUCLEOTIDE SEQUENCE [LARGE SCALE GENOMIC DNA]</scope>
    <source>
        <strain evidence="7">CGMCC 1.18578</strain>
    </source>
</reference>
<comment type="caution">
    <text evidence="6">The sequence shown here is derived from an EMBL/GenBank/DDBJ whole genome shotgun (WGS) entry which is preliminary data.</text>
</comment>
<feature type="compositionally biased region" description="Low complexity" evidence="3">
    <location>
        <begin position="24"/>
        <end position="43"/>
    </location>
</feature>
<sequence length="296" mass="32479">MKRTMIAASSAVLMLSLAACGNGTNTPNASSTPSPAVTSTIPAEPAQSTQAPVTTPEPSAIATEQPSPSPSPSASPEEQTVALTYRMTKAYRIVPIDKDKTPSKVALLTFDDGPKEEATLKPLLDTLDKHHAKAIFFVNGYRVKAHPELLKEIDERGQVIGNHSWDHIELGKEKPEKVKEQIGKVQDIVKEVTGKTPIFFRPPFASGNDSVHQIAKDYGLLYMTWSNGSLDWDMSKIKLEKRPQAVIDNVMDQLHEGSNILMHELPWTGETLDNLLTQLEQKGYSFVDPNAIDPTK</sequence>
<accession>A0ABW0R4S3</accession>
<feature type="chain" id="PRO_5047186056" evidence="4">
    <location>
        <begin position="22"/>
        <end position="296"/>
    </location>
</feature>
<keyword evidence="2" id="KW-0378">Hydrolase</keyword>
<evidence type="ECO:0000256" key="2">
    <source>
        <dbReference type="ARBA" id="ARBA00022801"/>
    </source>
</evidence>
<dbReference type="Gene3D" id="3.20.20.370">
    <property type="entry name" value="Glycoside hydrolase/deacetylase"/>
    <property type="match status" value="1"/>
</dbReference>
<evidence type="ECO:0000259" key="5">
    <source>
        <dbReference type="PROSITE" id="PS51677"/>
    </source>
</evidence>
<evidence type="ECO:0000256" key="4">
    <source>
        <dbReference type="SAM" id="SignalP"/>
    </source>
</evidence>
<gene>
    <name evidence="6" type="ORF">ACFPQ4_20040</name>
</gene>
<dbReference type="Pfam" id="PF01522">
    <property type="entry name" value="Polysacc_deac_1"/>
    <property type="match status" value="1"/>
</dbReference>
<dbReference type="InterPro" id="IPR011330">
    <property type="entry name" value="Glyco_hydro/deAcase_b/a-brl"/>
</dbReference>
<keyword evidence="7" id="KW-1185">Reference proteome</keyword>
<dbReference type="PANTHER" id="PTHR10587">
    <property type="entry name" value="GLYCOSYL TRANSFERASE-RELATED"/>
    <property type="match status" value="1"/>
</dbReference>
<evidence type="ECO:0000313" key="6">
    <source>
        <dbReference type="EMBL" id="MFC5531713.1"/>
    </source>
</evidence>
<evidence type="ECO:0000256" key="1">
    <source>
        <dbReference type="ARBA" id="ARBA00022723"/>
    </source>
</evidence>
<dbReference type="CDD" id="cd10917">
    <property type="entry name" value="CE4_NodB_like_6s_7s"/>
    <property type="match status" value="1"/>
</dbReference>
<dbReference type="EMBL" id="JBHSNC010000056">
    <property type="protein sequence ID" value="MFC5531713.1"/>
    <property type="molecule type" value="Genomic_DNA"/>
</dbReference>
<dbReference type="PROSITE" id="PS51257">
    <property type="entry name" value="PROKAR_LIPOPROTEIN"/>
    <property type="match status" value="1"/>
</dbReference>
<protein>
    <submittedName>
        <fullName evidence="6">Polysaccharide deacetylase family protein</fullName>
    </submittedName>
</protein>
<dbReference type="InterPro" id="IPR050248">
    <property type="entry name" value="Polysacc_deacetylase_ArnD"/>
</dbReference>
<feature type="domain" description="NodB homology" evidence="5">
    <location>
        <begin position="104"/>
        <end position="287"/>
    </location>
</feature>
<evidence type="ECO:0000313" key="7">
    <source>
        <dbReference type="Proteomes" id="UP001596108"/>
    </source>
</evidence>
<keyword evidence="1" id="KW-0479">Metal-binding</keyword>
<dbReference type="SUPFAM" id="SSF88713">
    <property type="entry name" value="Glycoside hydrolase/deacetylase"/>
    <property type="match status" value="1"/>
</dbReference>
<evidence type="ECO:0000256" key="3">
    <source>
        <dbReference type="SAM" id="MobiDB-lite"/>
    </source>
</evidence>
<keyword evidence="4" id="KW-0732">Signal</keyword>
<dbReference type="Proteomes" id="UP001596108">
    <property type="component" value="Unassembled WGS sequence"/>
</dbReference>
<organism evidence="6 7">
    <name type="scientific">Cohnella yongneupensis</name>
    <dbReference type="NCBI Taxonomy" id="425006"/>
    <lineage>
        <taxon>Bacteria</taxon>
        <taxon>Bacillati</taxon>
        <taxon>Bacillota</taxon>
        <taxon>Bacilli</taxon>
        <taxon>Bacillales</taxon>
        <taxon>Paenibacillaceae</taxon>
        <taxon>Cohnella</taxon>
    </lineage>
</organism>
<feature type="compositionally biased region" description="Polar residues" evidence="3">
    <location>
        <begin position="46"/>
        <end position="65"/>
    </location>
</feature>
<name>A0ABW0R4S3_9BACL</name>
<dbReference type="PANTHER" id="PTHR10587:SF133">
    <property type="entry name" value="CHITIN DEACETYLASE 1-RELATED"/>
    <property type="match status" value="1"/>
</dbReference>